<dbReference type="EMBL" id="SDPP02000005">
    <property type="protein sequence ID" value="KAA1373677.1"/>
    <property type="molecule type" value="Genomic_DNA"/>
</dbReference>
<organism evidence="3 4">
    <name type="scientific">Aeromicrobium fastidiosum</name>
    <dbReference type="NCBI Taxonomy" id="52699"/>
    <lineage>
        <taxon>Bacteria</taxon>
        <taxon>Bacillati</taxon>
        <taxon>Actinomycetota</taxon>
        <taxon>Actinomycetes</taxon>
        <taxon>Propionibacteriales</taxon>
        <taxon>Nocardioidaceae</taxon>
        <taxon>Aeromicrobium</taxon>
    </lineage>
</organism>
<evidence type="ECO:0000313" key="4">
    <source>
        <dbReference type="Proteomes" id="UP001515100"/>
    </source>
</evidence>
<dbReference type="Proteomes" id="UP001515100">
    <property type="component" value="Unassembled WGS sequence"/>
</dbReference>
<proteinExistence type="predicted"/>
<evidence type="ECO:0000256" key="1">
    <source>
        <dbReference type="SAM" id="MobiDB-lite"/>
    </source>
</evidence>
<evidence type="ECO:0000313" key="3">
    <source>
        <dbReference type="EMBL" id="KAA1373677.1"/>
    </source>
</evidence>
<feature type="region of interest" description="Disordered" evidence="1">
    <location>
        <begin position="30"/>
        <end position="177"/>
    </location>
</feature>
<feature type="signal peptide" evidence="2">
    <location>
        <begin position="1"/>
        <end position="25"/>
    </location>
</feature>
<comment type="caution">
    <text evidence="3">The sequence shown here is derived from an EMBL/GenBank/DDBJ whole genome shotgun (WGS) entry which is preliminary data.</text>
</comment>
<feature type="compositionally biased region" description="Pro residues" evidence="1">
    <location>
        <begin position="154"/>
        <end position="164"/>
    </location>
</feature>
<dbReference type="PRINTS" id="PR01217">
    <property type="entry name" value="PRICHEXTENSN"/>
</dbReference>
<feature type="compositionally biased region" description="Polar residues" evidence="1">
    <location>
        <begin position="40"/>
        <end position="52"/>
    </location>
</feature>
<name>A0A641AKJ2_9ACTN</name>
<gene>
    <name evidence="3" type="ORF">ESP62_017125</name>
</gene>
<dbReference type="RefSeq" id="WP_129185062.1">
    <property type="nucleotide sequence ID" value="NZ_JAGIOG010000001.1"/>
</dbReference>
<keyword evidence="2" id="KW-0732">Signal</keyword>
<protein>
    <submittedName>
        <fullName evidence="3">Uncharacterized protein</fullName>
    </submittedName>
</protein>
<keyword evidence="4" id="KW-1185">Reference proteome</keyword>
<dbReference type="AlphaFoldDB" id="A0A641AKJ2"/>
<evidence type="ECO:0000256" key="2">
    <source>
        <dbReference type="SAM" id="SignalP"/>
    </source>
</evidence>
<feature type="chain" id="PRO_5024931668" evidence="2">
    <location>
        <begin position="26"/>
        <end position="177"/>
    </location>
</feature>
<accession>A0A641AKJ2</accession>
<reference evidence="3" key="1">
    <citation type="submission" date="2019-09" db="EMBL/GenBank/DDBJ databases">
        <authorList>
            <person name="Li J."/>
        </authorList>
    </citation>
    <scope>NUCLEOTIDE SEQUENCE [LARGE SCALE GENOMIC DNA]</scope>
    <source>
        <strain evidence="3">NRBC 14897</strain>
    </source>
</reference>
<feature type="compositionally biased region" description="Low complexity" evidence="1">
    <location>
        <begin position="64"/>
        <end position="133"/>
    </location>
</feature>
<sequence>MHISRIHRAVIAAVVTTVAVSAVLAFTGEDDSFDPANVTAMPQSTTEQSTPTLADPVVSEVEETPAPAETPGAETPETPDAADPTTAPTTPAAPAKPAVTRAPSGGSRTTPVTGTRPTPRPTTRPTTSPTSRPTPAPEATKDPDPEPSKASPTPAKPSPTPSPTPTRKNLLELLLGQ</sequence>